<dbReference type="PROSITE" id="PS01217">
    <property type="entry name" value="SUCCINYL_COA_LIG_3"/>
    <property type="match status" value="1"/>
</dbReference>
<dbReference type="InterPro" id="IPR017866">
    <property type="entry name" value="Succ-CoA_synthase_bsu_CS"/>
</dbReference>
<dbReference type="AlphaFoldDB" id="A0A377XNN2"/>
<keyword evidence="2" id="KW-0547">Nucleotide-binding</keyword>
<dbReference type="EMBL" id="UGLH01000006">
    <property type="protein sequence ID" value="STT85159.1"/>
    <property type="molecule type" value="Genomic_DNA"/>
</dbReference>
<dbReference type="PANTHER" id="PTHR11815:SF10">
    <property type="entry name" value="SUCCINATE--COA LIGASE [GDP-FORMING] SUBUNIT BETA, MITOCHONDRIAL"/>
    <property type="match status" value="1"/>
</dbReference>
<evidence type="ECO:0000313" key="6">
    <source>
        <dbReference type="Proteomes" id="UP000254340"/>
    </source>
</evidence>
<dbReference type="SUPFAM" id="SSF56059">
    <property type="entry name" value="Glutathione synthetase ATP-binding domain-like"/>
    <property type="match status" value="1"/>
</dbReference>
<dbReference type="InterPro" id="IPR016102">
    <property type="entry name" value="Succinyl-CoA_synth-like"/>
</dbReference>
<dbReference type="SUPFAM" id="SSF52210">
    <property type="entry name" value="Succinyl-CoA synthetase domains"/>
    <property type="match status" value="1"/>
</dbReference>
<dbReference type="EC" id="6.2.1.5" evidence="5"/>
<dbReference type="Pfam" id="PF08442">
    <property type="entry name" value="ATP-grasp_2"/>
    <property type="match status" value="1"/>
</dbReference>
<dbReference type="Gene3D" id="3.30.470.20">
    <property type="entry name" value="ATP-grasp fold, B domain"/>
    <property type="match status" value="1"/>
</dbReference>
<evidence type="ECO:0000259" key="4">
    <source>
        <dbReference type="Pfam" id="PF08442"/>
    </source>
</evidence>
<name>A0A377XNN2_KLEPN</name>
<evidence type="ECO:0000313" key="5">
    <source>
        <dbReference type="EMBL" id="STT85159.1"/>
    </source>
</evidence>
<dbReference type="GO" id="GO:0004775">
    <property type="term" value="F:succinate-CoA ligase (ADP-forming) activity"/>
    <property type="evidence" value="ECO:0007669"/>
    <property type="project" value="UniProtKB-EC"/>
</dbReference>
<accession>A0A377XNN2</accession>
<dbReference type="InterPro" id="IPR013650">
    <property type="entry name" value="ATP-grasp_succ-CoA_synth-type"/>
</dbReference>
<dbReference type="Proteomes" id="UP000254340">
    <property type="component" value="Unassembled WGS sequence"/>
</dbReference>
<dbReference type="GO" id="GO:0006104">
    <property type="term" value="P:succinyl-CoA metabolic process"/>
    <property type="evidence" value="ECO:0007669"/>
    <property type="project" value="TreeGrafter"/>
</dbReference>
<evidence type="ECO:0000256" key="1">
    <source>
        <dbReference type="ARBA" id="ARBA00022598"/>
    </source>
</evidence>
<evidence type="ECO:0000256" key="2">
    <source>
        <dbReference type="ARBA" id="ARBA00022741"/>
    </source>
</evidence>
<protein>
    <submittedName>
        <fullName evidence="5">Succinyl-CoA ligase subunit beta</fullName>
        <ecNumber evidence="5">6.2.1.5</ecNumber>
    </submittedName>
</protein>
<keyword evidence="1 5" id="KW-0436">Ligase</keyword>
<dbReference type="GO" id="GO:0042709">
    <property type="term" value="C:succinate-CoA ligase complex"/>
    <property type="evidence" value="ECO:0007669"/>
    <property type="project" value="TreeGrafter"/>
</dbReference>
<sequence length="152" mass="16661">MPYQGRELAFKLGLEGKQVQQFTKIFMGLATIFLERDLALIEINPLVITKQGDLICLDGKLGADGNALFRQPDLREMRDQSQEDPREAQAAQWELNYVAQDGNIGCMVNGAGLAMGTMDIVKLHGGEPANFLDVGGGATKERVTEAFKNHPL</sequence>
<dbReference type="GO" id="GO:0006099">
    <property type="term" value="P:tricarboxylic acid cycle"/>
    <property type="evidence" value="ECO:0007669"/>
    <property type="project" value="TreeGrafter"/>
</dbReference>
<dbReference type="GO" id="GO:0000166">
    <property type="term" value="F:nucleotide binding"/>
    <property type="evidence" value="ECO:0007669"/>
    <property type="project" value="UniProtKB-KW"/>
</dbReference>
<evidence type="ECO:0000259" key="3">
    <source>
        <dbReference type="Pfam" id="PF00549"/>
    </source>
</evidence>
<dbReference type="InterPro" id="IPR005811">
    <property type="entry name" value="SUCC_ACL_C"/>
</dbReference>
<feature type="domain" description="ATP-citrate synthase/succinyl-CoA ligase C-terminal" evidence="3">
    <location>
        <begin position="107"/>
        <end position="149"/>
    </location>
</feature>
<dbReference type="Pfam" id="PF00549">
    <property type="entry name" value="Ligase_CoA"/>
    <property type="match status" value="1"/>
</dbReference>
<organism evidence="5 6">
    <name type="scientific">Klebsiella pneumoniae</name>
    <dbReference type="NCBI Taxonomy" id="573"/>
    <lineage>
        <taxon>Bacteria</taxon>
        <taxon>Pseudomonadati</taxon>
        <taxon>Pseudomonadota</taxon>
        <taxon>Gammaproteobacteria</taxon>
        <taxon>Enterobacterales</taxon>
        <taxon>Enterobacteriaceae</taxon>
        <taxon>Klebsiella/Raoultella group</taxon>
        <taxon>Klebsiella</taxon>
        <taxon>Klebsiella pneumoniae complex</taxon>
    </lineage>
</organism>
<dbReference type="GO" id="GO:0005829">
    <property type="term" value="C:cytosol"/>
    <property type="evidence" value="ECO:0007669"/>
    <property type="project" value="TreeGrafter"/>
</dbReference>
<feature type="domain" description="ATP-grasp fold succinyl-CoA synthetase-type" evidence="4">
    <location>
        <begin position="2"/>
        <end position="48"/>
    </location>
</feature>
<proteinExistence type="predicted"/>
<gene>
    <name evidence="5" type="primary">sucC_2</name>
    <name evidence="5" type="ORF">NCTC5047_06234</name>
</gene>
<dbReference type="PANTHER" id="PTHR11815">
    <property type="entry name" value="SUCCINYL-COA SYNTHETASE BETA CHAIN"/>
    <property type="match status" value="1"/>
</dbReference>
<dbReference type="Gene3D" id="3.40.50.261">
    <property type="entry name" value="Succinyl-CoA synthetase domains"/>
    <property type="match status" value="1"/>
</dbReference>
<reference evidence="5 6" key="1">
    <citation type="submission" date="2018-06" db="EMBL/GenBank/DDBJ databases">
        <authorList>
            <consortium name="Pathogen Informatics"/>
            <person name="Doyle S."/>
        </authorList>
    </citation>
    <scope>NUCLEOTIDE SEQUENCE [LARGE SCALE GENOMIC DNA]</scope>
    <source>
        <strain evidence="5 6">NCTC5047</strain>
    </source>
</reference>